<dbReference type="STRING" id="294750.A0A095DBW8"/>
<proteinExistence type="predicted"/>
<dbReference type="VEuPathDB" id="FungiDB:CNBG_3968"/>
<dbReference type="EMBL" id="CP025769">
    <property type="protein sequence ID" value="KGB78406.1"/>
    <property type="molecule type" value="Genomic_DNA"/>
</dbReference>
<keyword evidence="2" id="KW-1185">Reference proteome</keyword>
<protein>
    <submittedName>
        <fullName evidence="1">Uncharacterized protein</fullName>
    </submittedName>
</protein>
<dbReference type="Proteomes" id="UP000029445">
    <property type="component" value="Chromosome 11"/>
</dbReference>
<gene>
    <name evidence="1" type="ORF">CNBG_3968</name>
</gene>
<reference evidence="1 2" key="2">
    <citation type="journal article" date="2018" name="Proc. Natl. Acad. Sci.">
        <title>RNAi is a critical determinant of centromere evolution in closely related fungi.</title>
        <authorList>
            <person name="Yadav V."/>
            <person name="Sun S."/>
            <person name="Billmyre R.B."/>
            <person name="Thimmappa B.C."/>
            <person name="Shea T."/>
            <person name="Lintner R."/>
            <person name="Bakkeren G."/>
            <person name="Cuomo C.A."/>
            <person name="Heitman J."/>
            <person name="Sanyal K."/>
        </authorList>
    </citation>
    <scope>NUCLEOTIDE SEQUENCE [LARGE SCALE GENOMIC DNA]</scope>
    <source>
        <strain evidence="1 2">R265</strain>
    </source>
</reference>
<reference evidence="1 2" key="1">
    <citation type="journal article" date="2011" name="MBio">
        <title>Genome variation in Cryptococcus gattii, an emerging pathogen of immunocompetent hosts.</title>
        <authorList>
            <person name="D'Souza C.A."/>
            <person name="Kronstad J.W."/>
            <person name="Taylor G."/>
            <person name="Warren R."/>
            <person name="Yuen M."/>
            <person name="Hu G."/>
            <person name="Jung W.H."/>
            <person name="Sham A."/>
            <person name="Kidd S.E."/>
            <person name="Tangen K."/>
            <person name="Lee N."/>
            <person name="Zeilmaker T."/>
            <person name="Sawkins J."/>
            <person name="McVicker G."/>
            <person name="Shah S."/>
            <person name="Gnerre S."/>
            <person name="Griggs A."/>
            <person name="Zeng Q."/>
            <person name="Bartlett K."/>
            <person name="Li W."/>
            <person name="Wang X."/>
            <person name="Heitman J."/>
            <person name="Stajich J.E."/>
            <person name="Fraser J.A."/>
            <person name="Meyer W."/>
            <person name="Carter D."/>
            <person name="Schein J."/>
            <person name="Krzywinski M."/>
            <person name="Kwon-Chung K.J."/>
            <person name="Varma A."/>
            <person name="Wang J."/>
            <person name="Brunham R."/>
            <person name="Fyfe M."/>
            <person name="Ouellette B.F."/>
            <person name="Siddiqui A."/>
            <person name="Marra M."/>
            <person name="Jones S."/>
            <person name="Holt R."/>
            <person name="Birren B.W."/>
            <person name="Galagan J.E."/>
            <person name="Cuomo C.A."/>
        </authorList>
    </citation>
    <scope>NUCLEOTIDE SEQUENCE [LARGE SCALE GENOMIC DNA]</scope>
    <source>
        <strain evidence="1 2">R265</strain>
    </source>
</reference>
<sequence length="101" mass="11253">MLDISSVRTEINVFSFELSIILLVVQNLVYTPTLVIHTGKRATFTLNWGIISTGDISSSFAHDFPVDRATRNTKDVNHKFTTVGSHSVQSAQTFTVKLKKL</sequence>
<dbReference type="HOGENOM" id="CLU_2291571_0_0_1"/>
<evidence type="ECO:0000313" key="2">
    <source>
        <dbReference type="Proteomes" id="UP000029445"/>
    </source>
</evidence>
<dbReference type="RefSeq" id="XP_062884153.1">
    <property type="nucleotide sequence ID" value="XM_063027935.1"/>
</dbReference>
<organism evidence="1 2">
    <name type="scientific">Cryptococcus deuterogattii (strain R265)</name>
    <name type="common">Cryptococcus gattii VGII (strain R265)</name>
    <dbReference type="NCBI Taxonomy" id="294750"/>
    <lineage>
        <taxon>Eukaryota</taxon>
        <taxon>Fungi</taxon>
        <taxon>Dikarya</taxon>
        <taxon>Basidiomycota</taxon>
        <taxon>Agaricomycotina</taxon>
        <taxon>Tremellomycetes</taxon>
        <taxon>Tremellales</taxon>
        <taxon>Cryptococcaceae</taxon>
        <taxon>Cryptococcus</taxon>
        <taxon>Cryptococcus gattii species complex</taxon>
    </lineage>
</organism>
<evidence type="ECO:0000313" key="1">
    <source>
        <dbReference type="EMBL" id="KGB78406.1"/>
    </source>
</evidence>
<dbReference type="KEGG" id="cdeu:CNBG_3968"/>
<dbReference type="GeneID" id="88180210"/>
<accession>A0A095DBW8</accession>
<dbReference type="AlphaFoldDB" id="A0A095DBW8"/>
<dbReference type="OrthoDB" id="2575089at2759"/>
<name>A0A095DBW8_CRYD2</name>